<reference evidence="2" key="1">
    <citation type="submission" date="2016-05" db="EMBL/GenBank/DDBJ databases">
        <authorList>
            <person name="Lavstsen T."/>
            <person name="Jespersen J.S."/>
        </authorList>
    </citation>
    <scope>NUCLEOTIDE SEQUENCE</scope>
    <source>
        <tissue evidence="2">Brain</tissue>
    </source>
</reference>
<dbReference type="AlphaFoldDB" id="A0A1A7Z9K0"/>
<name>A0A1A7Z9K0_NOTFU</name>
<dbReference type="EMBL" id="HADY01000688">
    <property type="protein sequence ID" value="SBP39173.1"/>
    <property type="molecule type" value="Transcribed_RNA"/>
</dbReference>
<gene>
    <name evidence="2" type="primary">Nfu_g_1_024817</name>
</gene>
<dbReference type="InterPro" id="IPR036397">
    <property type="entry name" value="RNaseH_sf"/>
</dbReference>
<feature type="compositionally biased region" description="Polar residues" evidence="1">
    <location>
        <begin position="1"/>
        <end position="18"/>
    </location>
</feature>
<proteinExistence type="predicted"/>
<evidence type="ECO:0000256" key="1">
    <source>
        <dbReference type="SAM" id="MobiDB-lite"/>
    </source>
</evidence>
<evidence type="ECO:0000313" key="2">
    <source>
        <dbReference type="EMBL" id="SBP39173.1"/>
    </source>
</evidence>
<dbReference type="Gene3D" id="3.30.420.10">
    <property type="entry name" value="Ribonuclease H-like superfamily/Ribonuclease H"/>
    <property type="match status" value="1"/>
</dbReference>
<accession>A0A1A7Z9K0</accession>
<reference evidence="2" key="2">
    <citation type="submission" date="2016-06" db="EMBL/GenBank/DDBJ databases">
        <title>The genome of a short-lived fish provides insights into sex chromosome evolution and the genetic control of aging.</title>
        <authorList>
            <person name="Reichwald K."/>
            <person name="Felder M."/>
            <person name="Petzold A."/>
            <person name="Koch P."/>
            <person name="Groth M."/>
            <person name="Platzer M."/>
        </authorList>
    </citation>
    <scope>NUCLEOTIDE SEQUENCE</scope>
    <source>
        <tissue evidence="2">Brain</tissue>
    </source>
</reference>
<feature type="region of interest" description="Disordered" evidence="1">
    <location>
        <begin position="1"/>
        <end position="29"/>
    </location>
</feature>
<sequence>MRASLPTQTPHLASSQKKAISKDDAQEDKQTQDMEYWNHILWSDETEMNVLVQVVSSVCGSNQVRSTKTDVSCLLSSTVVGVSWIGAARVLPALGNYSSLKEPWMPTCTVFEPQQSMTASLCSLGHRALFQHDNDPKHTSKATTALLTTLRVKVLDWPSTSPDLSPIQHLWDRRCLSSTSFVMSSWSRRGFLRQSMKL</sequence>
<protein>
    <recommendedName>
        <fullName evidence="3">Tc1-like transposase DDE domain-containing protein</fullName>
    </recommendedName>
</protein>
<organism evidence="2">
    <name type="scientific">Nothobranchius furzeri</name>
    <name type="common">Turquoise killifish</name>
    <dbReference type="NCBI Taxonomy" id="105023"/>
    <lineage>
        <taxon>Eukaryota</taxon>
        <taxon>Metazoa</taxon>
        <taxon>Chordata</taxon>
        <taxon>Craniata</taxon>
        <taxon>Vertebrata</taxon>
        <taxon>Euteleostomi</taxon>
        <taxon>Actinopterygii</taxon>
        <taxon>Neopterygii</taxon>
        <taxon>Teleostei</taxon>
        <taxon>Neoteleostei</taxon>
        <taxon>Acanthomorphata</taxon>
        <taxon>Ovalentaria</taxon>
        <taxon>Atherinomorphae</taxon>
        <taxon>Cyprinodontiformes</taxon>
        <taxon>Nothobranchiidae</taxon>
        <taxon>Nothobranchius</taxon>
    </lineage>
</organism>
<feature type="compositionally biased region" description="Basic and acidic residues" evidence="1">
    <location>
        <begin position="20"/>
        <end position="29"/>
    </location>
</feature>
<dbReference type="GO" id="GO:0003676">
    <property type="term" value="F:nucleic acid binding"/>
    <property type="evidence" value="ECO:0007669"/>
    <property type="project" value="InterPro"/>
</dbReference>
<evidence type="ECO:0008006" key="3">
    <source>
        <dbReference type="Google" id="ProtNLM"/>
    </source>
</evidence>